<evidence type="ECO:0000313" key="3">
    <source>
        <dbReference type="Proteomes" id="UP000033111"/>
    </source>
</evidence>
<protein>
    <submittedName>
        <fullName evidence="2">Periplasmic divalent cation tolerance protein CutA</fullName>
    </submittedName>
</protein>
<dbReference type="EMBL" id="CP009506">
    <property type="protein sequence ID" value="AKB28114.1"/>
    <property type="molecule type" value="Genomic_DNA"/>
</dbReference>
<dbReference type="OrthoDB" id="8015at2157"/>
<dbReference type="Pfam" id="PF03091">
    <property type="entry name" value="CutA1"/>
    <property type="match status" value="1"/>
</dbReference>
<sequence length="101" mass="11585">MLGIVYITTGDTKNASEIARELVSRKLAACVNSFPISSIFRWNDHIEEQKEIALLVKTDSSRLDEIIKVVKSLHTYDLPAIEFWKIEGEPEYLHWVHVNSS</sequence>
<dbReference type="InterPro" id="IPR004323">
    <property type="entry name" value="Ion_tolerance_CutA"/>
</dbReference>
<accession>A0A0E3P3L7</accession>
<dbReference type="HOGENOM" id="CLU_098807_3_1_2"/>
<dbReference type="GeneID" id="24860222"/>
<keyword evidence="3" id="KW-1185">Reference proteome</keyword>
<dbReference type="Proteomes" id="UP000033111">
    <property type="component" value="Chromosome"/>
</dbReference>
<dbReference type="GO" id="GO:0005507">
    <property type="term" value="F:copper ion binding"/>
    <property type="evidence" value="ECO:0007669"/>
    <property type="project" value="TreeGrafter"/>
</dbReference>
<evidence type="ECO:0000256" key="1">
    <source>
        <dbReference type="ARBA" id="ARBA00010169"/>
    </source>
</evidence>
<dbReference type="PANTHER" id="PTHR23419">
    <property type="entry name" value="DIVALENT CATION TOLERANCE CUTA-RELATED"/>
    <property type="match status" value="1"/>
</dbReference>
<dbReference type="AlphaFoldDB" id="A0A0E3P3L7"/>
<evidence type="ECO:0000313" key="2">
    <source>
        <dbReference type="EMBL" id="AKB28114.1"/>
    </source>
</evidence>
<dbReference type="KEGG" id="msw:MSSIT_1395"/>
<dbReference type="InterPro" id="IPR011322">
    <property type="entry name" value="N-reg_PII-like_a/b"/>
</dbReference>
<dbReference type="RefSeq" id="WP_048171291.1">
    <property type="nucleotide sequence ID" value="NZ_CP009506.1"/>
</dbReference>
<comment type="similarity">
    <text evidence="1">Belongs to the CutA family.</text>
</comment>
<dbReference type="InterPro" id="IPR015867">
    <property type="entry name" value="N-reg_PII/ATP_PRibTrfase_C"/>
</dbReference>
<dbReference type="SUPFAM" id="SSF54913">
    <property type="entry name" value="GlnB-like"/>
    <property type="match status" value="1"/>
</dbReference>
<reference evidence="2 3" key="1">
    <citation type="submission" date="2014-07" db="EMBL/GenBank/DDBJ databases">
        <title>Methanogenic archaea and the global carbon cycle.</title>
        <authorList>
            <person name="Henriksen J.R."/>
            <person name="Luke J."/>
            <person name="Reinhart S."/>
            <person name="Benedict M.N."/>
            <person name="Youngblut N.D."/>
            <person name="Metcalf M.E."/>
            <person name="Whitaker R.J."/>
            <person name="Metcalf W.W."/>
        </authorList>
    </citation>
    <scope>NUCLEOTIDE SEQUENCE [LARGE SCALE GENOMIC DNA]</scope>
    <source>
        <strain evidence="2 3">T4/M</strain>
    </source>
</reference>
<gene>
    <name evidence="2" type="ORF">MSSIT_1395</name>
</gene>
<dbReference type="Gene3D" id="3.30.70.120">
    <property type="match status" value="1"/>
</dbReference>
<name>A0A0E3P3L7_9EURY</name>
<proteinExistence type="inferred from homology"/>
<organism evidence="2 3">
    <name type="scientific">Methanosarcina siciliae T4/M</name>
    <dbReference type="NCBI Taxonomy" id="1434120"/>
    <lineage>
        <taxon>Archaea</taxon>
        <taxon>Methanobacteriati</taxon>
        <taxon>Methanobacteriota</taxon>
        <taxon>Stenosarchaea group</taxon>
        <taxon>Methanomicrobia</taxon>
        <taxon>Methanosarcinales</taxon>
        <taxon>Methanosarcinaceae</taxon>
        <taxon>Methanosarcina</taxon>
    </lineage>
</organism>
<dbReference type="GO" id="GO:0010038">
    <property type="term" value="P:response to metal ion"/>
    <property type="evidence" value="ECO:0007669"/>
    <property type="project" value="InterPro"/>
</dbReference>
<dbReference type="PATRIC" id="fig|1434120.4.peg.1785"/>
<dbReference type="PANTHER" id="PTHR23419:SF8">
    <property type="entry name" value="FI09726P"/>
    <property type="match status" value="1"/>
</dbReference>